<dbReference type="InterPro" id="IPR029058">
    <property type="entry name" value="AB_hydrolase_fold"/>
</dbReference>
<protein>
    <recommendedName>
        <fullName evidence="8">Fungal lipase-type domain-containing protein</fullName>
    </recommendedName>
</protein>
<evidence type="ECO:0000313" key="11">
    <source>
        <dbReference type="Proteomes" id="UP000663881"/>
    </source>
</evidence>
<keyword evidence="3" id="KW-0479">Metal-binding</keyword>
<reference evidence="10" key="1">
    <citation type="submission" date="2021-02" db="EMBL/GenBank/DDBJ databases">
        <authorList>
            <person name="Nowell W R."/>
        </authorList>
    </citation>
    <scope>NUCLEOTIDE SEQUENCE</scope>
</reference>
<evidence type="ECO:0000256" key="7">
    <source>
        <dbReference type="ARBA" id="ARBA00023180"/>
    </source>
</evidence>
<dbReference type="EMBL" id="CAJOAY010000957">
    <property type="protein sequence ID" value="CAF3766895.1"/>
    <property type="molecule type" value="Genomic_DNA"/>
</dbReference>
<dbReference type="GO" id="GO:0003676">
    <property type="term" value="F:nucleic acid binding"/>
    <property type="evidence" value="ECO:0007669"/>
    <property type="project" value="InterPro"/>
</dbReference>
<dbReference type="CDD" id="cd00519">
    <property type="entry name" value="Lipase_3"/>
    <property type="match status" value="1"/>
</dbReference>
<comment type="caution">
    <text evidence="10">The sequence shown here is derived from an EMBL/GenBank/DDBJ whole genome shotgun (WGS) entry which is preliminary data.</text>
</comment>
<dbReference type="Gene3D" id="3.40.50.1820">
    <property type="entry name" value="alpha/beta hydrolase"/>
    <property type="match status" value="1"/>
</dbReference>
<dbReference type="PANTHER" id="PTHR33146">
    <property type="entry name" value="ENDONUCLEASE 4"/>
    <property type="match status" value="1"/>
</dbReference>
<keyword evidence="2" id="KW-0540">Nuclease</keyword>
<evidence type="ECO:0000256" key="3">
    <source>
        <dbReference type="ARBA" id="ARBA00022723"/>
    </source>
</evidence>
<evidence type="ECO:0000256" key="2">
    <source>
        <dbReference type="ARBA" id="ARBA00022722"/>
    </source>
</evidence>
<evidence type="ECO:0000313" key="10">
    <source>
        <dbReference type="EMBL" id="CAF3766895.1"/>
    </source>
</evidence>
<keyword evidence="5" id="KW-0378">Hydrolase</keyword>
<name>A0A818ZR11_9BILA</name>
<sequence>MAVSKRLITSAERKEGRTVQRTLWIAFPGTQDKLDVLTDLIAFQWAGVSGCIHAGFLQRANAMPNDFFRAEFLQNKYDRMIFTGHSLGGAVAHICAVNQLSHPMSSKGTQIYSIAFGAPFIGDDKLEYTLNCRGLSNRFLTLVNEQDAVPGALLLIMTAKKRQQQETRSYIEVFSSLCKDALSYTLNVNSWGPTGHSLVAKIAQSMLTSNSKRFIQDHLPWYTNGNLSMLASWPDTILYPDTNPVDYLNWQWSLKLHFVNTPDWICNYDRNRDCDWTNEQRCVDGSIQNYTERLANTKQDSIQRQEALKFLVHFIGDIHQPLHAGFSSDKGGNLIKGRFFDNTTNLHSIWDTLMIERRISLDFQSDPNKYYNYLLDIMHTTYMKNISQWSTCPSSDESKYLACSTAWINEDVALNCAFVYRDEQDKPFSISQQFQLGQIYYNTRIGIVEERLLQSGVRLAAVINKIVELQKQH</sequence>
<accession>A0A818ZR11</accession>
<feature type="domain" description="Fungal lipase-type" evidence="8">
    <location>
        <begin position="25"/>
        <end position="151"/>
    </location>
</feature>
<evidence type="ECO:0000256" key="4">
    <source>
        <dbReference type="ARBA" id="ARBA00022759"/>
    </source>
</evidence>
<dbReference type="SUPFAM" id="SSF48537">
    <property type="entry name" value="Phospholipase C/P1 nuclease"/>
    <property type="match status" value="1"/>
</dbReference>
<dbReference type="AlphaFoldDB" id="A0A818ZR11"/>
<dbReference type="GO" id="GO:0006308">
    <property type="term" value="P:DNA catabolic process"/>
    <property type="evidence" value="ECO:0007669"/>
    <property type="project" value="InterPro"/>
</dbReference>
<dbReference type="GO" id="GO:0046872">
    <property type="term" value="F:metal ion binding"/>
    <property type="evidence" value="ECO:0007669"/>
    <property type="project" value="UniProtKB-KW"/>
</dbReference>
<evidence type="ECO:0000313" key="9">
    <source>
        <dbReference type="EMBL" id="CAF1106891.1"/>
    </source>
</evidence>
<dbReference type="Proteomes" id="UP000663881">
    <property type="component" value="Unassembled WGS sequence"/>
</dbReference>
<keyword evidence="6" id="KW-1015">Disulfide bond</keyword>
<dbReference type="CDD" id="cd11010">
    <property type="entry name" value="S1-P1_nuclease"/>
    <property type="match status" value="1"/>
</dbReference>
<dbReference type="GO" id="GO:0004519">
    <property type="term" value="F:endonuclease activity"/>
    <property type="evidence" value="ECO:0007669"/>
    <property type="project" value="UniProtKB-KW"/>
</dbReference>
<dbReference type="InterPro" id="IPR008947">
    <property type="entry name" value="PLipase_C/P1_nuclease_dom_sf"/>
</dbReference>
<keyword evidence="7" id="KW-0325">Glycoprotein</keyword>
<dbReference type="Pfam" id="PF02265">
    <property type="entry name" value="S1-P1_nuclease"/>
    <property type="match status" value="1"/>
</dbReference>
<proteinExistence type="inferred from homology"/>
<dbReference type="InterPro" id="IPR003154">
    <property type="entry name" value="S1/P1nuclease"/>
</dbReference>
<evidence type="ECO:0000256" key="5">
    <source>
        <dbReference type="ARBA" id="ARBA00022801"/>
    </source>
</evidence>
<dbReference type="SUPFAM" id="SSF53474">
    <property type="entry name" value="alpha/beta-Hydrolases"/>
    <property type="match status" value="1"/>
</dbReference>
<dbReference type="Proteomes" id="UP000663891">
    <property type="component" value="Unassembled WGS sequence"/>
</dbReference>
<dbReference type="Gene3D" id="1.10.575.10">
    <property type="entry name" value="P1 Nuclease"/>
    <property type="match status" value="1"/>
</dbReference>
<dbReference type="GO" id="GO:0016788">
    <property type="term" value="F:hydrolase activity, acting on ester bonds"/>
    <property type="evidence" value="ECO:0007669"/>
    <property type="project" value="InterPro"/>
</dbReference>
<gene>
    <name evidence="10" type="ORF">OKA104_LOCUS16581</name>
    <name evidence="9" type="ORF">VCS650_LOCUS20414</name>
</gene>
<keyword evidence="4" id="KW-0255">Endonuclease</keyword>
<dbReference type="Pfam" id="PF01764">
    <property type="entry name" value="Lipase_3"/>
    <property type="match status" value="1"/>
</dbReference>
<dbReference type="InterPro" id="IPR002921">
    <property type="entry name" value="Fungal_lipase-type"/>
</dbReference>
<evidence type="ECO:0000256" key="1">
    <source>
        <dbReference type="ARBA" id="ARBA00009547"/>
    </source>
</evidence>
<dbReference type="EMBL" id="CAJNON010000211">
    <property type="protein sequence ID" value="CAF1106891.1"/>
    <property type="molecule type" value="Genomic_DNA"/>
</dbReference>
<organism evidence="10 11">
    <name type="scientific">Adineta steineri</name>
    <dbReference type="NCBI Taxonomy" id="433720"/>
    <lineage>
        <taxon>Eukaryota</taxon>
        <taxon>Metazoa</taxon>
        <taxon>Spiralia</taxon>
        <taxon>Gnathifera</taxon>
        <taxon>Rotifera</taxon>
        <taxon>Eurotatoria</taxon>
        <taxon>Bdelloidea</taxon>
        <taxon>Adinetida</taxon>
        <taxon>Adinetidae</taxon>
        <taxon>Adineta</taxon>
    </lineage>
</organism>
<dbReference type="GO" id="GO:0006629">
    <property type="term" value="P:lipid metabolic process"/>
    <property type="evidence" value="ECO:0007669"/>
    <property type="project" value="InterPro"/>
</dbReference>
<dbReference type="OrthoDB" id="441446at2759"/>
<evidence type="ECO:0000256" key="6">
    <source>
        <dbReference type="ARBA" id="ARBA00023157"/>
    </source>
</evidence>
<evidence type="ECO:0000259" key="8">
    <source>
        <dbReference type="Pfam" id="PF01764"/>
    </source>
</evidence>
<dbReference type="PANTHER" id="PTHR33146:SF26">
    <property type="entry name" value="ENDONUCLEASE 4"/>
    <property type="match status" value="1"/>
</dbReference>
<comment type="similarity">
    <text evidence="1">Belongs to the nuclease type I family.</text>
</comment>